<dbReference type="InterPro" id="IPR030394">
    <property type="entry name" value="G_HFLX_dom"/>
</dbReference>
<protein>
    <recommendedName>
        <fullName evidence="6">GTPase HflX</fullName>
    </recommendedName>
    <alternativeName>
        <fullName evidence="6">GTP-binding protein HflX</fullName>
    </alternativeName>
</protein>
<accession>A0A833GYE2</accession>
<evidence type="ECO:0000256" key="6">
    <source>
        <dbReference type="HAMAP-Rule" id="MF_00900"/>
    </source>
</evidence>
<gene>
    <name evidence="6 10" type="primary">hflX</name>
    <name evidence="10" type="ORF">F9K24_18220</name>
</gene>
<dbReference type="Gene3D" id="3.40.50.300">
    <property type="entry name" value="P-loop containing nucleotide triphosphate hydrolases"/>
    <property type="match status" value="1"/>
</dbReference>
<dbReference type="GO" id="GO:0003924">
    <property type="term" value="F:GTPase activity"/>
    <property type="evidence" value="ECO:0007669"/>
    <property type="project" value="UniProtKB-UniRule"/>
</dbReference>
<feature type="region of interest" description="Disordered" evidence="8">
    <location>
        <begin position="563"/>
        <end position="588"/>
    </location>
</feature>
<feature type="domain" description="Hflx-type G" evidence="9">
    <location>
        <begin position="389"/>
        <end position="555"/>
    </location>
</feature>
<dbReference type="Gene3D" id="6.10.250.2860">
    <property type="match status" value="1"/>
</dbReference>
<organism evidence="10 11">
    <name type="scientific">Leptonema illini</name>
    <dbReference type="NCBI Taxonomy" id="183"/>
    <lineage>
        <taxon>Bacteria</taxon>
        <taxon>Pseudomonadati</taxon>
        <taxon>Spirochaetota</taxon>
        <taxon>Spirochaetia</taxon>
        <taxon>Leptospirales</taxon>
        <taxon>Leptospiraceae</taxon>
        <taxon>Leptonema</taxon>
    </lineage>
</organism>
<dbReference type="InterPro" id="IPR025121">
    <property type="entry name" value="GTPase_HflX_N"/>
</dbReference>
<comment type="subcellular location">
    <subcellularLocation>
        <location evidence="6">Cytoplasm</location>
    </subcellularLocation>
    <text evidence="6">May associate with membranes.</text>
</comment>
<sequence>MPALRILEEEGALINLTGSLNGLKPAQLDRLRRLFRRRFPAEQLMTGEFARELSELSHDISRQIGVLADRRGRIDHVMVGDDRRIFIPELERGGAARLRELRLIHTHLKKEPLSEEDLFDLTLLRLDTVTAITVDQRGLPEFFYTARLSPSAKTGYELFEPVRPGQEQEAFDILVEQIEREFRQSRDKTRKASGGPRAYLVGLYTPEMRRKRMPDESMDELEELCRTAGVNPVRRFVQNRQKADPATVVGSGKIRDLSVAAVQDEIDLMIFDRELAPSQAIRISRETSLKIIDRTQLILDIFAQNARSRDGKLQVELAQLRYLKGRLSETDDNMSRLTGGIGARGPGETKLEIGRRRVEEKIGRLEKELKSLKGRRELLRSRRNRSGVPVCSIVGYTNAGKSTLLNALTRSEVIAENRLFATLDPTTRRLRFPEERELILSDTVGFIYDLPPELERAFEATLEELGDSDLLLHCIDAADPLREQKIRDVESILLHLGLDEIPVLRVYNKIDRMGEEQKGELMAAAPDDSVFVSAQKGLGFEELLLIMERRLFDHGTEGAAVAKKEGRAKKAAVQETVKSATKEDEARG</sequence>
<dbReference type="CDD" id="cd01878">
    <property type="entry name" value="HflX"/>
    <property type="match status" value="1"/>
</dbReference>
<dbReference type="SUPFAM" id="SSF52540">
    <property type="entry name" value="P-loop containing nucleoside triphosphate hydrolases"/>
    <property type="match status" value="1"/>
</dbReference>
<dbReference type="EMBL" id="WBUI01000024">
    <property type="protein sequence ID" value="KAB2929968.1"/>
    <property type="molecule type" value="Genomic_DNA"/>
</dbReference>
<feature type="coiled-coil region" evidence="7">
    <location>
        <begin position="355"/>
        <end position="382"/>
    </location>
</feature>
<reference evidence="10 11" key="1">
    <citation type="submission" date="2019-10" db="EMBL/GenBank/DDBJ databases">
        <title>Extracellular Electron Transfer in a Candidatus Methanoperedens spp. Enrichment Culture.</title>
        <authorList>
            <person name="Berger S."/>
            <person name="Rangel Shaw D."/>
            <person name="Berben T."/>
            <person name="In 'T Zandt M."/>
            <person name="Frank J."/>
            <person name="Reimann J."/>
            <person name="Jetten M.S.M."/>
            <person name="Welte C.U."/>
        </authorList>
    </citation>
    <scope>NUCLEOTIDE SEQUENCE [LARGE SCALE GENOMIC DNA]</scope>
    <source>
        <strain evidence="10">SB12</strain>
    </source>
</reference>
<dbReference type="Pfam" id="PF13167">
    <property type="entry name" value="GTP-bdg_N"/>
    <property type="match status" value="1"/>
</dbReference>
<dbReference type="InterPro" id="IPR016496">
    <property type="entry name" value="GTPase_HflX"/>
</dbReference>
<dbReference type="PROSITE" id="PS51705">
    <property type="entry name" value="G_HFLX"/>
    <property type="match status" value="1"/>
</dbReference>
<dbReference type="InterPro" id="IPR006073">
    <property type="entry name" value="GTP-bd"/>
</dbReference>
<keyword evidence="5 6" id="KW-0342">GTP-binding</keyword>
<evidence type="ECO:0000256" key="4">
    <source>
        <dbReference type="ARBA" id="ARBA00022842"/>
    </source>
</evidence>
<evidence type="ECO:0000256" key="8">
    <source>
        <dbReference type="SAM" id="MobiDB-lite"/>
    </source>
</evidence>
<evidence type="ECO:0000256" key="3">
    <source>
        <dbReference type="ARBA" id="ARBA00022741"/>
    </source>
</evidence>
<evidence type="ECO:0000313" key="10">
    <source>
        <dbReference type="EMBL" id="KAB2929968.1"/>
    </source>
</evidence>
<name>A0A833GYE2_9LEPT</name>
<dbReference type="Gene3D" id="3.40.50.11060">
    <property type="entry name" value="GTPase HflX, N-terminal domain"/>
    <property type="match status" value="1"/>
</dbReference>
<comment type="caution">
    <text evidence="10">The sequence shown here is derived from an EMBL/GenBank/DDBJ whole genome shotgun (WGS) entry which is preliminary data.</text>
</comment>
<evidence type="ECO:0000313" key="11">
    <source>
        <dbReference type="Proteomes" id="UP000460298"/>
    </source>
</evidence>
<comment type="subunit">
    <text evidence="6">Monomer. Associates with the 50S ribosomal subunit.</text>
</comment>
<dbReference type="PRINTS" id="PR00326">
    <property type="entry name" value="GTP1OBG"/>
</dbReference>
<keyword evidence="2" id="KW-0479">Metal-binding</keyword>
<dbReference type="Pfam" id="PF01926">
    <property type="entry name" value="MMR_HSR1"/>
    <property type="match status" value="1"/>
</dbReference>
<dbReference type="GO" id="GO:0005737">
    <property type="term" value="C:cytoplasm"/>
    <property type="evidence" value="ECO:0007669"/>
    <property type="project" value="UniProtKB-SubCell"/>
</dbReference>
<dbReference type="InterPro" id="IPR027417">
    <property type="entry name" value="P-loop_NTPase"/>
</dbReference>
<proteinExistence type="inferred from homology"/>
<evidence type="ECO:0000256" key="1">
    <source>
        <dbReference type="ARBA" id="ARBA00022490"/>
    </source>
</evidence>
<dbReference type="PANTHER" id="PTHR10229">
    <property type="entry name" value="GTP-BINDING PROTEIN HFLX"/>
    <property type="match status" value="1"/>
</dbReference>
<dbReference type="GO" id="GO:0005525">
    <property type="term" value="F:GTP binding"/>
    <property type="evidence" value="ECO:0007669"/>
    <property type="project" value="UniProtKB-UniRule"/>
</dbReference>
<keyword evidence="4" id="KW-0460">Magnesium</keyword>
<dbReference type="Proteomes" id="UP000460298">
    <property type="component" value="Unassembled WGS sequence"/>
</dbReference>
<keyword evidence="3 6" id="KW-0547">Nucleotide-binding</keyword>
<dbReference type="InterPro" id="IPR032305">
    <property type="entry name" value="GTP-bd_M"/>
</dbReference>
<keyword evidence="7" id="KW-0175">Coiled coil</keyword>
<dbReference type="FunFam" id="3.40.50.11060:FF:000001">
    <property type="entry name" value="GTPase HflX"/>
    <property type="match status" value="1"/>
</dbReference>
<dbReference type="AlphaFoldDB" id="A0A833GYE2"/>
<dbReference type="Pfam" id="PF16360">
    <property type="entry name" value="GTP-bdg_M"/>
    <property type="match status" value="1"/>
</dbReference>
<evidence type="ECO:0000256" key="7">
    <source>
        <dbReference type="SAM" id="Coils"/>
    </source>
</evidence>
<dbReference type="GO" id="GO:0046872">
    <property type="term" value="F:metal ion binding"/>
    <property type="evidence" value="ECO:0007669"/>
    <property type="project" value="UniProtKB-KW"/>
</dbReference>
<dbReference type="NCBIfam" id="TIGR03156">
    <property type="entry name" value="GTP_HflX"/>
    <property type="match status" value="1"/>
</dbReference>
<keyword evidence="1 6" id="KW-0963">Cytoplasm</keyword>
<evidence type="ECO:0000256" key="2">
    <source>
        <dbReference type="ARBA" id="ARBA00022723"/>
    </source>
</evidence>
<dbReference type="GO" id="GO:0043022">
    <property type="term" value="F:ribosome binding"/>
    <property type="evidence" value="ECO:0007669"/>
    <property type="project" value="TreeGrafter"/>
</dbReference>
<dbReference type="HAMAP" id="MF_00900">
    <property type="entry name" value="GTPase_HflX"/>
    <property type="match status" value="1"/>
</dbReference>
<dbReference type="InterPro" id="IPR042108">
    <property type="entry name" value="GTPase_HflX_N_sf"/>
</dbReference>
<evidence type="ECO:0000259" key="9">
    <source>
        <dbReference type="PROSITE" id="PS51705"/>
    </source>
</evidence>
<evidence type="ECO:0000256" key="5">
    <source>
        <dbReference type="ARBA" id="ARBA00023134"/>
    </source>
</evidence>
<comment type="function">
    <text evidence="6">GTPase that associates with the 50S ribosomal subunit and may have a role during protein synthesis or ribosome biogenesis.</text>
</comment>
<dbReference type="PANTHER" id="PTHR10229:SF0">
    <property type="entry name" value="GTP-BINDING PROTEIN 6-RELATED"/>
    <property type="match status" value="1"/>
</dbReference>
<comment type="similarity">
    <text evidence="6">Belongs to the TRAFAC class OBG-HflX-like GTPase superfamily. HflX GTPase family.</text>
</comment>